<dbReference type="EMBL" id="CP049075">
    <property type="protein sequence ID" value="QLI05469.1"/>
    <property type="molecule type" value="Genomic_DNA"/>
</dbReference>
<dbReference type="Gene3D" id="3.40.30.10">
    <property type="entry name" value="Glutaredoxin"/>
    <property type="match status" value="1"/>
</dbReference>
<dbReference type="KEGG" id="cinf:CINF_0964"/>
<sequence>MRIKILIILSAVLFFVACENKREHFSVNTNERFVSTYEASTQILKFEGVNKPFVLFFFSKDCAVCAEQIPVLNEIQKSGEAKIIGILNYKTNKADDIKMLKSKGVEFSTINDAKSVKYFSNIIGGVFGTPVSVIYSADGKEKQKFLGLYSKAAFMKEF</sequence>
<dbReference type="SUPFAM" id="SSF52833">
    <property type="entry name" value="Thioredoxin-like"/>
    <property type="match status" value="1"/>
</dbReference>
<dbReference type="Proteomes" id="UP000509414">
    <property type="component" value="Chromosome"/>
</dbReference>
<gene>
    <name evidence="1" type="ORF">CINF_0964</name>
</gene>
<organism evidence="1 2">
    <name type="scientific">Candidatus Campylobacter infans</name>
    <dbReference type="NCBI Taxonomy" id="2561898"/>
    <lineage>
        <taxon>Bacteria</taxon>
        <taxon>Pseudomonadati</taxon>
        <taxon>Campylobacterota</taxon>
        <taxon>Epsilonproteobacteria</taxon>
        <taxon>Campylobacterales</taxon>
        <taxon>Campylobacteraceae</taxon>
        <taxon>Campylobacter</taxon>
    </lineage>
</organism>
<dbReference type="InterPro" id="IPR036249">
    <property type="entry name" value="Thioredoxin-like_sf"/>
</dbReference>
<evidence type="ECO:0000313" key="2">
    <source>
        <dbReference type="Proteomes" id="UP000509414"/>
    </source>
</evidence>
<evidence type="ECO:0000313" key="1">
    <source>
        <dbReference type="EMBL" id="QLI05469.1"/>
    </source>
</evidence>
<name>A0A7H9CKY3_9BACT</name>
<dbReference type="PROSITE" id="PS51257">
    <property type="entry name" value="PROKAR_LIPOPROTEIN"/>
    <property type="match status" value="1"/>
</dbReference>
<proteinExistence type="predicted"/>
<dbReference type="AlphaFoldDB" id="A0A7H9CKY3"/>
<protein>
    <submittedName>
        <fullName evidence="1">Protein disulfide reductase, TlpA family</fullName>
    </submittedName>
</protein>
<keyword evidence="2" id="KW-1185">Reference proteome</keyword>
<reference evidence="1 2" key="1">
    <citation type="submission" date="2020-02" db="EMBL/GenBank/DDBJ databases">
        <title>Complete genome sequence of the novel Campylobacter species Candidatus Campylobacter infans.</title>
        <authorList>
            <person name="Duim B."/>
            <person name="Zomer A."/>
            <person name="van der Graaf L."/>
            <person name="Wagenaar J."/>
        </authorList>
    </citation>
    <scope>NUCLEOTIDE SEQUENCE [LARGE SCALE GENOMIC DNA]</scope>
    <source>
        <strain evidence="1 2">19S00001</strain>
    </source>
</reference>
<dbReference type="RefSeq" id="WP_179974686.1">
    <property type="nucleotide sequence ID" value="NZ_CP049075.1"/>
</dbReference>
<accession>A0A7H9CKY3</accession>
<dbReference type="CDD" id="cd02966">
    <property type="entry name" value="TlpA_like_family"/>
    <property type="match status" value="1"/>
</dbReference>